<sequence length="49" mass="5386">MKRSTLRNSLAWLFIALVALFLTHPTAEQQSVFDGPLPLPADLEPLLPG</sequence>
<accession>A0A7L9U7F5</accession>
<evidence type="ECO:0000313" key="2">
    <source>
        <dbReference type="Proteomes" id="UP000593875"/>
    </source>
</evidence>
<proteinExistence type="predicted"/>
<keyword evidence="2" id="KW-1185">Reference proteome</keyword>
<evidence type="ECO:0000313" key="1">
    <source>
        <dbReference type="EMBL" id="QOL49976.1"/>
    </source>
</evidence>
<protein>
    <submittedName>
        <fullName evidence="1">Uncharacterized protein</fullName>
    </submittedName>
</protein>
<reference evidence="1 2" key="1">
    <citation type="submission" date="2020-10" db="EMBL/GenBank/DDBJ databases">
        <title>Genome sequencing of Massilia sp. LPB0304.</title>
        <authorList>
            <person name="Kim J."/>
        </authorList>
    </citation>
    <scope>NUCLEOTIDE SEQUENCE [LARGE SCALE GENOMIC DNA]</scope>
    <source>
        <strain evidence="1 2">LPB0304</strain>
    </source>
</reference>
<organism evidence="1 2">
    <name type="scientific">Massilia litorea</name>
    <dbReference type="NCBI Taxonomy" id="2769491"/>
    <lineage>
        <taxon>Bacteria</taxon>
        <taxon>Pseudomonadati</taxon>
        <taxon>Pseudomonadota</taxon>
        <taxon>Betaproteobacteria</taxon>
        <taxon>Burkholderiales</taxon>
        <taxon>Oxalobacteraceae</taxon>
        <taxon>Telluria group</taxon>
        <taxon>Massilia</taxon>
    </lineage>
</organism>
<dbReference type="EMBL" id="CP062941">
    <property type="protein sequence ID" value="QOL49976.1"/>
    <property type="molecule type" value="Genomic_DNA"/>
</dbReference>
<name>A0A7L9U7F5_9BURK</name>
<dbReference type="KEGG" id="mlir:LPB04_01180"/>
<dbReference type="RefSeq" id="WP_193687000.1">
    <property type="nucleotide sequence ID" value="NZ_CP062941.1"/>
</dbReference>
<gene>
    <name evidence="1" type="ORF">LPB04_01180</name>
</gene>
<dbReference type="Proteomes" id="UP000593875">
    <property type="component" value="Chromosome"/>
</dbReference>
<dbReference type="AlphaFoldDB" id="A0A7L9U7F5"/>